<dbReference type="PANTHER" id="PTHR30093">
    <property type="entry name" value="GENERAL SECRETION PATHWAY PROTEIN G"/>
    <property type="match status" value="1"/>
</dbReference>
<accession>A0A9X2JK08</accession>
<dbReference type="SUPFAM" id="SSF54523">
    <property type="entry name" value="Pili subunits"/>
    <property type="match status" value="1"/>
</dbReference>
<sequence length="343" mass="38068">MKRHASAFTLVELLVVISIIAILVALLLPAVQHAREAARISMCNSRLHGLAIGMLSYEVDRKELPPAIIRSGRRPRWSGDQPRNGRFSWMPLILPYVEDGGVVEKLDLEKRWDDPVNQPGVSQPLGYLICPSVGTPASERNYVLGAGDEVQRYGVSDYTTVGSVSVDSHKYPSWEWNENFISRIPNDRRSAIIETEPTRMVKISDGTSRTLLLIEDADRPNFWRECGVLDARPGIFYKRSTPDPRYSEALGRYLLAGAGWSEPYLHAPVDGAYLTVGCGPTRKPSAPAFNVHNNGEGFSFHPGGMIVAFVDGHNEFLSEEMSLRAYVAMVTREAGEISPLDDE</sequence>
<dbReference type="Proteomes" id="UP001155241">
    <property type="component" value="Unassembled WGS sequence"/>
</dbReference>
<dbReference type="EMBL" id="JAMXLR010000061">
    <property type="protein sequence ID" value="MCO6045659.1"/>
    <property type="molecule type" value="Genomic_DNA"/>
</dbReference>
<reference evidence="2" key="1">
    <citation type="submission" date="2022-06" db="EMBL/GenBank/DDBJ databases">
        <title>Aeoliella straminimaris, a novel planctomycete from sediments.</title>
        <authorList>
            <person name="Vitorino I.R."/>
            <person name="Lage O.M."/>
        </authorList>
    </citation>
    <scope>NUCLEOTIDE SEQUENCE</scope>
    <source>
        <strain evidence="2">ICT_H6.2</strain>
    </source>
</reference>
<dbReference type="AlphaFoldDB" id="A0A9X2JK08"/>
<gene>
    <name evidence="2" type="ORF">NG895_17310</name>
</gene>
<dbReference type="InterPro" id="IPR011453">
    <property type="entry name" value="DUF1559"/>
</dbReference>
<evidence type="ECO:0000259" key="1">
    <source>
        <dbReference type="Pfam" id="PF07596"/>
    </source>
</evidence>
<dbReference type="PANTHER" id="PTHR30093:SF2">
    <property type="entry name" value="TYPE II SECRETION SYSTEM PROTEIN H"/>
    <property type="match status" value="1"/>
</dbReference>
<dbReference type="InterPro" id="IPR012902">
    <property type="entry name" value="N_methyl_site"/>
</dbReference>
<evidence type="ECO:0000313" key="3">
    <source>
        <dbReference type="Proteomes" id="UP001155241"/>
    </source>
</evidence>
<dbReference type="Pfam" id="PF07596">
    <property type="entry name" value="SBP_bac_10"/>
    <property type="match status" value="1"/>
</dbReference>
<dbReference type="RefSeq" id="WP_252853773.1">
    <property type="nucleotide sequence ID" value="NZ_JAMXLR010000061.1"/>
</dbReference>
<organism evidence="2 3">
    <name type="scientific">Aeoliella straminimaris</name>
    <dbReference type="NCBI Taxonomy" id="2954799"/>
    <lineage>
        <taxon>Bacteria</taxon>
        <taxon>Pseudomonadati</taxon>
        <taxon>Planctomycetota</taxon>
        <taxon>Planctomycetia</taxon>
        <taxon>Pirellulales</taxon>
        <taxon>Lacipirellulaceae</taxon>
        <taxon>Aeoliella</taxon>
    </lineage>
</organism>
<evidence type="ECO:0000313" key="2">
    <source>
        <dbReference type="EMBL" id="MCO6045659.1"/>
    </source>
</evidence>
<dbReference type="Pfam" id="PF07963">
    <property type="entry name" value="N_methyl"/>
    <property type="match status" value="1"/>
</dbReference>
<name>A0A9X2JK08_9BACT</name>
<feature type="domain" description="DUF1559" evidence="1">
    <location>
        <begin position="32"/>
        <end position="321"/>
    </location>
</feature>
<dbReference type="InterPro" id="IPR045584">
    <property type="entry name" value="Pilin-like"/>
</dbReference>
<proteinExistence type="predicted"/>
<keyword evidence="3" id="KW-1185">Reference proteome</keyword>
<comment type="caution">
    <text evidence="2">The sequence shown here is derived from an EMBL/GenBank/DDBJ whole genome shotgun (WGS) entry which is preliminary data.</text>
</comment>
<dbReference type="NCBIfam" id="TIGR02532">
    <property type="entry name" value="IV_pilin_GFxxxE"/>
    <property type="match status" value="1"/>
</dbReference>
<dbReference type="Gene3D" id="3.30.700.10">
    <property type="entry name" value="Glycoprotein, Type 4 Pilin"/>
    <property type="match status" value="1"/>
</dbReference>
<protein>
    <submittedName>
        <fullName evidence="2">DUF1559 domain-containing protein</fullName>
    </submittedName>
</protein>